<name>A0ACC0VUC0_9STRA</name>
<evidence type="ECO:0000313" key="2">
    <source>
        <dbReference type="Proteomes" id="UP001163321"/>
    </source>
</evidence>
<organism evidence="1 2">
    <name type="scientific">Peronosclerospora sorghi</name>
    <dbReference type="NCBI Taxonomy" id="230839"/>
    <lineage>
        <taxon>Eukaryota</taxon>
        <taxon>Sar</taxon>
        <taxon>Stramenopiles</taxon>
        <taxon>Oomycota</taxon>
        <taxon>Peronosporomycetes</taxon>
        <taxon>Peronosporales</taxon>
        <taxon>Peronosporaceae</taxon>
        <taxon>Peronosclerospora</taxon>
    </lineage>
</organism>
<proteinExistence type="predicted"/>
<keyword evidence="2" id="KW-1185">Reference proteome</keyword>
<sequence>MTTTEFVEDDEEMEDVEHALAAADERQIMNQPRADAHEIKDEDDEEPEFKSDVKASVMEIDEVEEEKSKELNDTHRAEKTERRDLSRRNEGCKSKRRRRSSYDKSRGNCTALSGEIEGTYRSLSRRKSQSHTDLSASARGQKIKPQLFKLRELTSYSLKKIAKEEAAQKPLTKRQEQKLTEVEELNKDHARLDIAKAELNTNQRLASQENEDGAFVLEGSCLEEYHLIKEAAQLKKNILQQAAVKNEVDILTQDHAENQKMISMLTDDLKQTMNILVPWNERLSTLIMIWLTLKRVCREWMKKVKIKLLRRNANGTINAREQQVAWFKR</sequence>
<dbReference type="EMBL" id="CM047585">
    <property type="protein sequence ID" value="KAI9910074.1"/>
    <property type="molecule type" value="Genomic_DNA"/>
</dbReference>
<evidence type="ECO:0000313" key="1">
    <source>
        <dbReference type="EMBL" id="KAI9910074.1"/>
    </source>
</evidence>
<comment type="caution">
    <text evidence="1">The sequence shown here is derived from an EMBL/GenBank/DDBJ whole genome shotgun (WGS) entry which is preliminary data.</text>
</comment>
<dbReference type="Proteomes" id="UP001163321">
    <property type="component" value="Chromosome 6"/>
</dbReference>
<reference evidence="1 2" key="1">
    <citation type="journal article" date="2022" name="bioRxiv">
        <title>The genome of the oomycete Peronosclerospora sorghi, a cosmopolitan pathogen of maize and sorghum, is inflated with dispersed pseudogenes.</title>
        <authorList>
            <person name="Fletcher K."/>
            <person name="Martin F."/>
            <person name="Isakeit T."/>
            <person name="Cavanaugh K."/>
            <person name="Magill C."/>
            <person name="Michelmore R."/>
        </authorList>
    </citation>
    <scope>NUCLEOTIDE SEQUENCE [LARGE SCALE GENOMIC DNA]</scope>
    <source>
        <strain evidence="1">P6</strain>
    </source>
</reference>
<protein>
    <submittedName>
        <fullName evidence="1">Uncharacterized protein</fullName>
    </submittedName>
</protein>
<accession>A0ACC0VUC0</accession>
<gene>
    <name evidence="1" type="ORF">PsorP6_011083</name>
</gene>